<dbReference type="PANTHER" id="PTHR35747:SF2">
    <property type="entry name" value="NON-SPECIFIC LIPID TRANSFER PROTEIN GPI-ANCHORED 25"/>
    <property type="match status" value="1"/>
</dbReference>
<protein>
    <recommendedName>
        <fullName evidence="2">Bifunctional inhibitor/plant lipid transfer protein/seed storage helical domain-containing protein</fullName>
    </recommendedName>
</protein>
<accession>A0AAV6KR79</accession>
<dbReference type="EMBL" id="JACTNZ010000004">
    <property type="protein sequence ID" value="KAG5554666.1"/>
    <property type="molecule type" value="Genomic_DNA"/>
</dbReference>
<organism evidence="3 4">
    <name type="scientific">Rhododendron griersonianum</name>
    <dbReference type="NCBI Taxonomy" id="479676"/>
    <lineage>
        <taxon>Eukaryota</taxon>
        <taxon>Viridiplantae</taxon>
        <taxon>Streptophyta</taxon>
        <taxon>Embryophyta</taxon>
        <taxon>Tracheophyta</taxon>
        <taxon>Spermatophyta</taxon>
        <taxon>Magnoliopsida</taxon>
        <taxon>eudicotyledons</taxon>
        <taxon>Gunneridae</taxon>
        <taxon>Pentapetalae</taxon>
        <taxon>asterids</taxon>
        <taxon>Ericales</taxon>
        <taxon>Ericaceae</taxon>
        <taxon>Ericoideae</taxon>
        <taxon>Rhodoreae</taxon>
        <taxon>Rhododendron</taxon>
    </lineage>
</organism>
<dbReference type="Pfam" id="PF14368">
    <property type="entry name" value="LTP_2"/>
    <property type="match status" value="1"/>
</dbReference>
<sequence>MASTSPLHLPLSLLSLLLLLTSTLTASPSPSQPPTAAGPTGCSAELVAFSPCLPFVASSPNNISSSPSSDCCSVFSSAFDAGAASCLCYLVRRNTFFGFPLNSTRLFSLSSLCPLANAGSNANGSLLSLCSGSIVD</sequence>
<dbReference type="Proteomes" id="UP000823749">
    <property type="component" value="Chromosome 4"/>
</dbReference>
<keyword evidence="4" id="KW-1185">Reference proteome</keyword>
<proteinExistence type="predicted"/>
<dbReference type="InterPro" id="IPR036312">
    <property type="entry name" value="Bifun_inhib/LTP/seed_sf"/>
</dbReference>
<feature type="signal peptide" evidence="1">
    <location>
        <begin position="1"/>
        <end position="25"/>
    </location>
</feature>
<gene>
    <name evidence="3" type="ORF">RHGRI_012278</name>
</gene>
<feature type="chain" id="PRO_5044011824" description="Bifunctional inhibitor/plant lipid transfer protein/seed storage helical domain-containing protein" evidence="1">
    <location>
        <begin position="26"/>
        <end position="136"/>
    </location>
</feature>
<feature type="domain" description="Bifunctional inhibitor/plant lipid transfer protein/seed storage helical" evidence="2">
    <location>
        <begin position="28"/>
        <end position="117"/>
    </location>
</feature>
<dbReference type="InterPro" id="IPR016140">
    <property type="entry name" value="Bifunc_inhib/LTP/seed_store"/>
</dbReference>
<reference evidence="3" key="1">
    <citation type="submission" date="2020-08" db="EMBL/GenBank/DDBJ databases">
        <title>Plant Genome Project.</title>
        <authorList>
            <person name="Zhang R.-G."/>
        </authorList>
    </citation>
    <scope>NUCLEOTIDE SEQUENCE</scope>
    <source>
        <strain evidence="3">WSP0</strain>
        <tissue evidence="3">Leaf</tissue>
    </source>
</reference>
<dbReference type="SUPFAM" id="SSF47699">
    <property type="entry name" value="Bifunctional inhibitor/lipid-transfer protein/seed storage 2S albumin"/>
    <property type="match status" value="1"/>
</dbReference>
<keyword evidence="1" id="KW-0732">Signal</keyword>
<evidence type="ECO:0000259" key="2">
    <source>
        <dbReference type="Pfam" id="PF14368"/>
    </source>
</evidence>
<name>A0AAV6KR79_9ERIC</name>
<evidence type="ECO:0000256" key="1">
    <source>
        <dbReference type="SAM" id="SignalP"/>
    </source>
</evidence>
<dbReference type="Gene3D" id="1.10.110.10">
    <property type="entry name" value="Plant lipid-transfer and hydrophobic proteins"/>
    <property type="match status" value="1"/>
</dbReference>
<evidence type="ECO:0000313" key="3">
    <source>
        <dbReference type="EMBL" id="KAG5554666.1"/>
    </source>
</evidence>
<dbReference type="InterPro" id="IPR053353">
    <property type="entry name" value="Plant_LTP_GPI-anchored"/>
</dbReference>
<evidence type="ECO:0000313" key="4">
    <source>
        <dbReference type="Proteomes" id="UP000823749"/>
    </source>
</evidence>
<dbReference type="AlphaFoldDB" id="A0AAV6KR79"/>
<dbReference type="PANTHER" id="PTHR35747">
    <property type="entry name" value="BIFUNCTIONAL INHIBITOR/LIPID-TRANSFER PROTEIN/SEED STORAGE 2S ALBUMIN SUPERFAMILY PROTEIN"/>
    <property type="match status" value="1"/>
</dbReference>
<comment type="caution">
    <text evidence="3">The sequence shown here is derived from an EMBL/GenBank/DDBJ whole genome shotgun (WGS) entry which is preliminary data.</text>
</comment>